<dbReference type="Proteomes" id="UP001431429">
    <property type="component" value="Unassembled WGS sequence"/>
</dbReference>
<evidence type="ECO:0008006" key="4">
    <source>
        <dbReference type="Google" id="ProtNLM"/>
    </source>
</evidence>
<evidence type="ECO:0000256" key="1">
    <source>
        <dbReference type="SAM" id="SignalP"/>
    </source>
</evidence>
<name>A0ABT0UX08_9ACTN</name>
<feature type="signal peptide" evidence="1">
    <location>
        <begin position="1"/>
        <end position="24"/>
    </location>
</feature>
<evidence type="ECO:0000313" key="3">
    <source>
        <dbReference type="Proteomes" id="UP001431429"/>
    </source>
</evidence>
<organism evidence="2 3">
    <name type="scientific">Streptomyces albipurpureus</name>
    <dbReference type="NCBI Taxonomy" id="2897419"/>
    <lineage>
        <taxon>Bacteria</taxon>
        <taxon>Bacillati</taxon>
        <taxon>Actinomycetota</taxon>
        <taxon>Actinomycetes</taxon>
        <taxon>Kitasatosporales</taxon>
        <taxon>Streptomycetaceae</taxon>
        <taxon>Streptomyces</taxon>
    </lineage>
</organism>
<dbReference type="PROSITE" id="PS51257">
    <property type="entry name" value="PROKAR_LIPOPROTEIN"/>
    <property type="match status" value="1"/>
</dbReference>
<gene>
    <name evidence="2" type="ORF">NBG84_33365</name>
</gene>
<keyword evidence="3" id="KW-1185">Reference proteome</keyword>
<dbReference type="RefSeq" id="WP_250923423.1">
    <property type="nucleotide sequence ID" value="NZ_JAMQAW010000057.1"/>
</dbReference>
<feature type="chain" id="PRO_5046231273" description="Lipoprotein" evidence="1">
    <location>
        <begin position="25"/>
        <end position="169"/>
    </location>
</feature>
<accession>A0ABT0UX08</accession>
<evidence type="ECO:0000313" key="2">
    <source>
        <dbReference type="EMBL" id="MCM2393112.1"/>
    </source>
</evidence>
<comment type="caution">
    <text evidence="2">The sequence shown here is derived from an EMBL/GenBank/DDBJ whole genome shotgun (WGS) entry which is preliminary data.</text>
</comment>
<reference evidence="2" key="1">
    <citation type="submission" date="2022-06" db="EMBL/GenBank/DDBJ databases">
        <title>Genome public.</title>
        <authorList>
            <person name="Sun Q."/>
        </authorList>
    </citation>
    <scope>NUCLEOTIDE SEQUENCE</scope>
    <source>
        <strain evidence="2">CWNU-1</strain>
    </source>
</reference>
<keyword evidence="1" id="KW-0732">Signal</keyword>
<protein>
    <recommendedName>
        <fullName evidence="4">Lipoprotein</fullName>
    </recommendedName>
</protein>
<sequence length="169" mass="18735">MSYWRTVLLMTVAAMSLLTSCSIAGSDDSQSDVERYSHWDKDMGPAEVAGFMKVKVPVGATEVKGAVRVNPREDTYLLSFITDEENAAEVAADLRSEEPLLPSDHNVAPKGENFRHLGLDESENLKGVRWVGVCPPCVEDERRKAQVSWIEAYVQSQGQGKARVYLKAF</sequence>
<proteinExistence type="predicted"/>
<dbReference type="EMBL" id="JAMQAW010000057">
    <property type="protein sequence ID" value="MCM2393112.1"/>
    <property type="molecule type" value="Genomic_DNA"/>
</dbReference>